<keyword evidence="2" id="KW-1185">Reference proteome</keyword>
<dbReference type="AlphaFoldDB" id="A0A8J2NHK1"/>
<proteinExistence type="predicted"/>
<organism evidence="1 2">
    <name type="scientific">Allacma fusca</name>
    <dbReference type="NCBI Taxonomy" id="39272"/>
    <lineage>
        <taxon>Eukaryota</taxon>
        <taxon>Metazoa</taxon>
        <taxon>Ecdysozoa</taxon>
        <taxon>Arthropoda</taxon>
        <taxon>Hexapoda</taxon>
        <taxon>Collembola</taxon>
        <taxon>Symphypleona</taxon>
        <taxon>Sminthuridae</taxon>
        <taxon>Allacma</taxon>
    </lineage>
</organism>
<dbReference type="Proteomes" id="UP000708208">
    <property type="component" value="Unassembled WGS sequence"/>
</dbReference>
<protein>
    <submittedName>
        <fullName evidence="1">Uncharacterized protein</fullName>
    </submittedName>
</protein>
<sequence length="152" mass="17323">MTLLLEYSQGIKCLECVYVESLTDNYCLYARKNVSNFQVDCTEKYEKENGNTELYNYCEIAWGCYKKGYEKFAALHRTCSLGLAYSENGNETSDSKYDDDVLTCERIQSVAGEVQQGIMLKTVCSFSPIGVLLNRGLVVVSFMNLLLNERYM</sequence>
<gene>
    <name evidence="1" type="ORF">AFUS01_LOCUS2249</name>
</gene>
<accession>A0A8J2NHK1</accession>
<name>A0A8J2NHK1_9HEXA</name>
<reference evidence="1" key="1">
    <citation type="submission" date="2021-06" db="EMBL/GenBank/DDBJ databases">
        <authorList>
            <person name="Hodson N. C."/>
            <person name="Mongue J. A."/>
            <person name="Jaron S. K."/>
        </authorList>
    </citation>
    <scope>NUCLEOTIDE SEQUENCE</scope>
</reference>
<evidence type="ECO:0000313" key="2">
    <source>
        <dbReference type="Proteomes" id="UP000708208"/>
    </source>
</evidence>
<evidence type="ECO:0000313" key="1">
    <source>
        <dbReference type="EMBL" id="CAG7673190.1"/>
    </source>
</evidence>
<comment type="caution">
    <text evidence="1">The sequence shown here is derived from an EMBL/GenBank/DDBJ whole genome shotgun (WGS) entry which is preliminary data.</text>
</comment>
<dbReference type="EMBL" id="CAJVCH010012792">
    <property type="protein sequence ID" value="CAG7673190.1"/>
    <property type="molecule type" value="Genomic_DNA"/>
</dbReference>